<keyword evidence="3" id="KW-1185">Reference proteome</keyword>
<evidence type="ECO:0000313" key="2">
    <source>
        <dbReference type="EMBL" id="KAL2065707.1"/>
    </source>
</evidence>
<proteinExistence type="predicted"/>
<sequence>MAGNRIELPTISETQTQRPVAVSPKSEGCDQYQGLRVRSTVSRDRSRQRNLHYLGTKTISTSTPPSANFTTPPQFPRPPAFDSFSNYSPSRCHSRFRDTRITICDINANSITRRYRPILMPFPINYKITILGPDIEILPCALRARNPHSKAAS</sequence>
<feature type="region of interest" description="Disordered" evidence="1">
    <location>
        <begin position="41"/>
        <end position="75"/>
    </location>
</feature>
<gene>
    <name evidence="2" type="ORF">VTL71DRAFT_3377</name>
</gene>
<dbReference type="EMBL" id="JAZHXI010000012">
    <property type="protein sequence ID" value="KAL2065707.1"/>
    <property type="molecule type" value="Genomic_DNA"/>
</dbReference>
<organism evidence="2 3">
    <name type="scientific">Oculimacula yallundae</name>
    <dbReference type="NCBI Taxonomy" id="86028"/>
    <lineage>
        <taxon>Eukaryota</taxon>
        <taxon>Fungi</taxon>
        <taxon>Dikarya</taxon>
        <taxon>Ascomycota</taxon>
        <taxon>Pezizomycotina</taxon>
        <taxon>Leotiomycetes</taxon>
        <taxon>Helotiales</taxon>
        <taxon>Ploettnerulaceae</taxon>
        <taxon>Oculimacula</taxon>
    </lineage>
</organism>
<comment type="caution">
    <text evidence="2">The sequence shown here is derived from an EMBL/GenBank/DDBJ whole genome shotgun (WGS) entry which is preliminary data.</text>
</comment>
<feature type="compositionally biased region" description="Polar residues" evidence="1">
    <location>
        <begin position="57"/>
        <end position="72"/>
    </location>
</feature>
<reference evidence="2 3" key="1">
    <citation type="journal article" date="2024" name="Commun. Biol.">
        <title>Comparative genomic analysis of thermophilic fungi reveals convergent evolutionary adaptations and gene losses.</title>
        <authorList>
            <person name="Steindorff A.S."/>
            <person name="Aguilar-Pontes M.V."/>
            <person name="Robinson A.J."/>
            <person name="Andreopoulos B."/>
            <person name="LaButti K."/>
            <person name="Kuo A."/>
            <person name="Mondo S."/>
            <person name="Riley R."/>
            <person name="Otillar R."/>
            <person name="Haridas S."/>
            <person name="Lipzen A."/>
            <person name="Grimwood J."/>
            <person name="Schmutz J."/>
            <person name="Clum A."/>
            <person name="Reid I.D."/>
            <person name="Moisan M.C."/>
            <person name="Butler G."/>
            <person name="Nguyen T.T.M."/>
            <person name="Dewar K."/>
            <person name="Conant G."/>
            <person name="Drula E."/>
            <person name="Henrissat B."/>
            <person name="Hansel C."/>
            <person name="Singer S."/>
            <person name="Hutchinson M.I."/>
            <person name="de Vries R.P."/>
            <person name="Natvig D.O."/>
            <person name="Powell A.J."/>
            <person name="Tsang A."/>
            <person name="Grigoriev I.V."/>
        </authorList>
    </citation>
    <scope>NUCLEOTIDE SEQUENCE [LARGE SCALE GENOMIC DNA]</scope>
    <source>
        <strain evidence="2 3">CBS 494.80</strain>
    </source>
</reference>
<name>A0ABR4C701_9HELO</name>
<accession>A0ABR4C701</accession>
<evidence type="ECO:0000256" key="1">
    <source>
        <dbReference type="SAM" id="MobiDB-lite"/>
    </source>
</evidence>
<evidence type="ECO:0000313" key="3">
    <source>
        <dbReference type="Proteomes" id="UP001595075"/>
    </source>
</evidence>
<protein>
    <submittedName>
        <fullName evidence="2">Uncharacterized protein</fullName>
    </submittedName>
</protein>
<dbReference type="Proteomes" id="UP001595075">
    <property type="component" value="Unassembled WGS sequence"/>
</dbReference>
<feature type="region of interest" description="Disordered" evidence="1">
    <location>
        <begin position="1"/>
        <end position="29"/>
    </location>
</feature>